<feature type="repeat" description="TPR" evidence="1">
    <location>
        <begin position="73"/>
        <end position="106"/>
    </location>
</feature>
<gene>
    <name evidence="2" type="ORF">MNKW57_15950</name>
</gene>
<keyword evidence="3" id="KW-1185">Reference proteome</keyword>
<sequence>MEAVLMNNLDQAIRKIQSGDIASAQQLLEVHLKSSPSDFNALQLLGLVKVRQGELQAAQALMQKSLAIHGKQPHVMNNLASCERQLGNSPSALSLFRQAIALKPDYLDPYLGFINATMEADDLPAADAMLHQALQRWPSEARLLQYKARLAQEHEQYTDAIAIYRSLVLRNPSSASYRHNLAIALRLSGKSRDALAIYQQLMNEGTSSFQLFHNAANAHADCAENGEAIELYQAAIKLNPTYVPAHKNLNDLLWETGNREEFLASYRAAMQQHPSDTALHFSYVDALICVSLFDEALAHLNQLGRSHPHFNEEAEYLSLSGRALSGRGDLQGAADIQQPLARQQSATPQQLTAYARSLIEAERGAEAAEILEPLVSRYPDDQMALAYLGTCWRLNGNKKYDRLNNYGEMVREFMLEPPAGYASIEAFCSELESYLLTLHGGEHEPIDQTLVNGSQTRGNLFNDSNLLIRHVQGQANRSISQYVEETAPLLESAIGFRGAREWQFSGSWSVVLREQGYHASHIHPMGWVSAVLYVSLPDLDACGSQQGWLKLGQPNLSGPITERLPPRRHVKPQRGKLVIFPSYMWHGTEPFDAQARRITIAFDARRTR</sequence>
<dbReference type="SMART" id="SM00028">
    <property type="entry name" value="TPR"/>
    <property type="match status" value="6"/>
</dbReference>
<dbReference type="Pfam" id="PF13424">
    <property type="entry name" value="TPR_12"/>
    <property type="match status" value="1"/>
</dbReference>
<dbReference type="Pfam" id="PF13432">
    <property type="entry name" value="TPR_16"/>
    <property type="match status" value="3"/>
</dbReference>
<dbReference type="PANTHER" id="PTHR44366">
    <property type="entry name" value="UDP-N-ACETYLGLUCOSAMINE--PEPTIDE N-ACETYLGLUCOSAMINYLTRANSFERASE 110 KDA SUBUNIT"/>
    <property type="match status" value="1"/>
</dbReference>
<dbReference type="PROSITE" id="PS50005">
    <property type="entry name" value="TPR"/>
    <property type="match status" value="2"/>
</dbReference>
<accession>A0ABQ6LYY2</accession>
<comment type="caution">
    <text evidence="2">The sequence shown here is derived from an EMBL/GenBank/DDBJ whole genome shotgun (WGS) entry which is preliminary data.</text>
</comment>
<evidence type="ECO:0000313" key="3">
    <source>
        <dbReference type="Proteomes" id="UP001224392"/>
    </source>
</evidence>
<dbReference type="Gene3D" id="2.60.120.620">
    <property type="entry name" value="q2cbj1_9rhob like domain"/>
    <property type="match status" value="1"/>
</dbReference>
<dbReference type="InterPro" id="IPR012668">
    <property type="entry name" value="CHP02466"/>
</dbReference>
<evidence type="ECO:0000313" key="2">
    <source>
        <dbReference type="EMBL" id="GMG87274.1"/>
    </source>
</evidence>
<proteinExistence type="predicted"/>
<reference evidence="2 3" key="1">
    <citation type="submission" date="2023-04" db="EMBL/GenBank/DDBJ databases">
        <title>Marinobulbifer ophiurae gen. nov., sp. Nov., isolate from tissue of brittle star Ophioplocus japonicus.</title>
        <authorList>
            <person name="Kawano K."/>
            <person name="Sawayama S."/>
            <person name="Nakagawa S."/>
        </authorList>
    </citation>
    <scope>NUCLEOTIDE SEQUENCE [LARGE SCALE GENOMIC DNA]</scope>
    <source>
        <strain evidence="2 3">NKW57</strain>
    </source>
</reference>
<dbReference type="Pfam" id="PF13759">
    <property type="entry name" value="2OG-FeII_Oxy_5"/>
    <property type="match status" value="1"/>
</dbReference>
<keyword evidence="1" id="KW-0802">TPR repeat</keyword>
<protein>
    <submittedName>
        <fullName evidence="2">2OG-Fe(II) oxygenase</fullName>
    </submittedName>
</protein>
<dbReference type="InterPro" id="IPR011990">
    <property type="entry name" value="TPR-like_helical_dom_sf"/>
</dbReference>
<dbReference type="Proteomes" id="UP001224392">
    <property type="component" value="Unassembled WGS sequence"/>
</dbReference>
<dbReference type="InterPro" id="IPR037919">
    <property type="entry name" value="OGT"/>
</dbReference>
<dbReference type="Gene3D" id="1.25.40.10">
    <property type="entry name" value="Tetratricopeptide repeat domain"/>
    <property type="match status" value="2"/>
</dbReference>
<feature type="repeat" description="TPR" evidence="1">
    <location>
        <begin position="209"/>
        <end position="242"/>
    </location>
</feature>
<organism evidence="2 3">
    <name type="scientific">Biformimicrobium ophioploci</name>
    <dbReference type="NCBI Taxonomy" id="3036711"/>
    <lineage>
        <taxon>Bacteria</taxon>
        <taxon>Pseudomonadati</taxon>
        <taxon>Pseudomonadota</taxon>
        <taxon>Gammaproteobacteria</taxon>
        <taxon>Cellvibrionales</taxon>
        <taxon>Microbulbiferaceae</taxon>
        <taxon>Biformimicrobium</taxon>
    </lineage>
</organism>
<evidence type="ECO:0000256" key="1">
    <source>
        <dbReference type="PROSITE-ProRule" id="PRU00339"/>
    </source>
</evidence>
<dbReference type="PANTHER" id="PTHR44366:SF1">
    <property type="entry name" value="UDP-N-ACETYLGLUCOSAMINE--PEPTIDE N-ACETYLGLUCOSAMINYLTRANSFERASE 110 KDA SUBUNIT"/>
    <property type="match status" value="1"/>
</dbReference>
<name>A0ABQ6LYY2_9GAMM</name>
<dbReference type="EMBL" id="BSYJ01000003">
    <property type="protein sequence ID" value="GMG87274.1"/>
    <property type="molecule type" value="Genomic_DNA"/>
</dbReference>
<dbReference type="SUPFAM" id="SSF48452">
    <property type="entry name" value="TPR-like"/>
    <property type="match status" value="2"/>
</dbReference>
<dbReference type="InterPro" id="IPR019734">
    <property type="entry name" value="TPR_rpt"/>
</dbReference>